<reference evidence="1" key="1">
    <citation type="submission" date="2021-01" db="EMBL/GenBank/DDBJ databases">
        <authorList>
            <person name="Kaushik A."/>
        </authorList>
    </citation>
    <scope>NUCLEOTIDE SEQUENCE</scope>
    <source>
        <strain evidence="1">AG6-10EEA</strain>
    </source>
</reference>
<proteinExistence type="predicted"/>
<name>A0A8H3G9V9_9AGAM</name>
<organism evidence="1 2">
    <name type="scientific">Rhizoctonia solani</name>
    <dbReference type="NCBI Taxonomy" id="456999"/>
    <lineage>
        <taxon>Eukaryota</taxon>
        <taxon>Fungi</taxon>
        <taxon>Dikarya</taxon>
        <taxon>Basidiomycota</taxon>
        <taxon>Agaricomycotina</taxon>
        <taxon>Agaricomycetes</taxon>
        <taxon>Cantharellales</taxon>
        <taxon>Ceratobasidiaceae</taxon>
        <taxon>Rhizoctonia</taxon>
    </lineage>
</organism>
<dbReference type="InterPro" id="IPR040521">
    <property type="entry name" value="KDZ"/>
</dbReference>
<dbReference type="EMBL" id="CAJMXA010000774">
    <property type="protein sequence ID" value="CAE6442510.1"/>
    <property type="molecule type" value="Genomic_DNA"/>
</dbReference>
<evidence type="ECO:0000313" key="1">
    <source>
        <dbReference type="EMBL" id="CAE6442510.1"/>
    </source>
</evidence>
<comment type="caution">
    <text evidence="1">The sequence shown here is derived from an EMBL/GenBank/DDBJ whole genome shotgun (WGS) entry which is preliminary data.</text>
</comment>
<dbReference type="Pfam" id="PF18758">
    <property type="entry name" value="KDZ"/>
    <property type="match status" value="1"/>
</dbReference>
<protein>
    <submittedName>
        <fullName evidence="1">Uncharacterized protein</fullName>
    </submittedName>
</protein>
<dbReference type="Proteomes" id="UP000663853">
    <property type="component" value="Unassembled WGS sequence"/>
</dbReference>
<sequence length="382" mass="44215">MTFVGRIEGEGAERAWAYLNETSGSTSEKSPGARWDSINLIILDWNFEKEIRMAAFLVGKFVEAKRIKPRHVEYTRGKWTSPFEDTEYPVPGFQETIQRERAKEQGQAADKGSSKSGATKWIASAIELEYSISRHPEYSKLGLPTSYLTGTLKDHSLLELLELEIQLRRATCNDALRAVRHLLGAKALLLRYKRKNTSGERATTRAEKVMKDHQEKITKAQWRYNNSREALLRHSTADSDSKTYLEMKNSDLRRLDDYVEESKGLGQGYQSIAWIWRPANTPVEEAWEAETLKTEWFRARQRYRQWEEELKIIKREMVMTIRSYEDRAAVWDVKSKGDPLTEGMAEYAARKSYHYSRLEKDAAMACMDHINDPVVSLKWASE</sequence>
<dbReference type="AlphaFoldDB" id="A0A8H3G9V9"/>
<evidence type="ECO:0000313" key="2">
    <source>
        <dbReference type="Proteomes" id="UP000663853"/>
    </source>
</evidence>
<accession>A0A8H3G9V9</accession>
<gene>
    <name evidence="1" type="ORF">RDB_LOCUS38124</name>
</gene>